<dbReference type="Gene3D" id="1.20.120.330">
    <property type="entry name" value="Nucleotidyltransferases domain 2"/>
    <property type="match status" value="1"/>
</dbReference>
<keyword evidence="2 9" id="KW-0548">Nucleotidyltransferase</keyword>
<evidence type="ECO:0000256" key="5">
    <source>
        <dbReference type="ARBA" id="ARBA00022842"/>
    </source>
</evidence>
<feature type="domain" description="ACT" evidence="8">
    <location>
        <begin position="237"/>
        <end position="320"/>
    </location>
</feature>
<dbReference type="OrthoDB" id="9759366at2"/>
<dbReference type="SUPFAM" id="SSF81593">
    <property type="entry name" value="Nucleotidyltransferase substrate binding subunit/domain"/>
    <property type="match status" value="1"/>
</dbReference>
<evidence type="ECO:0000259" key="8">
    <source>
        <dbReference type="PROSITE" id="PS51671"/>
    </source>
</evidence>
<dbReference type="EMBL" id="CP036426">
    <property type="protein sequence ID" value="QDV34483.1"/>
    <property type="molecule type" value="Genomic_DNA"/>
</dbReference>
<keyword evidence="10" id="KW-1185">Reference proteome</keyword>
<keyword evidence="9" id="KW-0436">Ligase</keyword>
<organism evidence="9 10">
    <name type="scientific">Tautonia plasticadhaerens</name>
    <dbReference type="NCBI Taxonomy" id="2527974"/>
    <lineage>
        <taxon>Bacteria</taxon>
        <taxon>Pseudomonadati</taxon>
        <taxon>Planctomycetota</taxon>
        <taxon>Planctomycetia</taxon>
        <taxon>Isosphaerales</taxon>
        <taxon>Isosphaeraceae</taxon>
        <taxon>Tautonia</taxon>
    </lineage>
</organism>
<reference evidence="9 10" key="1">
    <citation type="submission" date="2019-02" db="EMBL/GenBank/DDBJ databases">
        <title>Deep-cultivation of Planctomycetes and their phenomic and genomic characterization uncovers novel biology.</title>
        <authorList>
            <person name="Wiegand S."/>
            <person name="Jogler M."/>
            <person name="Boedeker C."/>
            <person name="Pinto D."/>
            <person name="Vollmers J."/>
            <person name="Rivas-Marin E."/>
            <person name="Kohn T."/>
            <person name="Peeters S.H."/>
            <person name="Heuer A."/>
            <person name="Rast P."/>
            <person name="Oberbeckmann S."/>
            <person name="Bunk B."/>
            <person name="Jeske O."/>
            <person name="Meyerdierks A."/>
            <person name="Storesund J.E."/>
            <person name="Kallscheuer N."/>
            <person name="Luecker S."/>
            <person name="Lage O.M."/>
            <person name="Pohl T."/>
            <person name="Merkel B.J."/>
            <person name="Hornburger P."/>
            <person name="Mueller R.-W."/>
            <person name="Bruemmer F."/>
            <person name="Labrenz M."/>
            <person name="Spormann A.M."/>
            <person name="Op den Camp H."/>
            <person name="Overmann J."/>
            <person name="Amann R."/>
            <person name="Jetten M.S.M."/>
            <person name="Mascher T."/>
            <person name="Medema M.H."/>
            <person name="Devos D.P."/>
            <person name="Kaster A.-K."/>
            <person name="Ovreas L."/>
            <person name="Rohde M."/>
            <person name="Galperin M.Y."/>
            <person name="Jogler C."/>
        </authorList>
    </citation>
    <scope>NUCLEOTIDE SEQUENCE [LARGE SCALE GENOMIC DNA]</scope>
    <source>
        <strain evidence="9 10">ElP</strain>
    </source>
</reference>
<feature type="compositionally biased region" description="Gly residues" evidence="7">
    <location>
        <begin position="128"/>
        <end position="138"/>
    </location>
</feature>
<dbReference type="GO" id="GO:0016874">
    <property type="term" value="F:ligase activity"/>
    <property type="evidence" value="ECO:0007669"/>
    <property type="project" value="UniProtKB-KW"/>
</dbReference>
<dbReference type="InterPro" id="IPR002912">
    <property type="entry name" value="ACT_dom"/>
</dbReference>
<accession>A0A518H0Z5</accession>
<dbReference type="CDD" id="cd05401">
    <property type="entry name" value="NT_GlnE_GlnD_like"/>
    <property type="match status" value="1"/>
</dbReference>
<feature type="region of interest" description="Disordered" evidence="7">
    <location>
        <begin position="106"/>
        <end position="153"/>
    </location>
</feature>
<dbReference type="Proteomes" id="UP000317835">
    <property type="component" value="Chromosome"/>
</dbReference>
<dbReference type="GO" id="GO:0005524">
    <property type="term" value="F:ATP binding"/>
    <property type="evidence" value="ECO:0007669"/>
    <property type="project" value="UniProtKB-KW"/>
</dbReference>
<sequence length="764" mass="83339">MATPIPADLRRALARSHPEAWVDHLLGSFPGDYLARFDAEALSRHLGLIRELGADRPVRVWAGPADDEGTCRVEIVGYDAFQLLSTVCSLLAIHRLSVVEARIYTSEPPEEEESASAGPGPARPRPRGPGGRPGGLPGRVGPPRASAKGPVGPDRRRKIVDVFLVRPVDGGGPPDWGAFEQELCDLAHRLRQGQHDEVHHRLIGRFAAALGDRTPPGAPLESIWLEITPGGPDAPTRVDVQSRDSFGFLSLTAGALALSGLRIVRADVRTDPEDGFARDTLWITDRSGKPVVDPDRVLALKYALILIEHFSSRLPRATDPEAALVHFSRFANDLMARPDRAREFAALDRPEVIDALVKVLGESRFLWEDFLLAQPENVLPLIGDPRRWATSPDRGELTADLADRLSWADDPDARVRALRRFKDREIFRADVRSILGLSGGPEGFANELTDVAEVVIAAALDLAALRLGAEPPARNDGQPVPVSVCALGKFGGRELGFASDLELMVVWDDRDAADRPGGPPASDYFDRLVAGLRQVLGVRHGATFEPDFRLRPYGKGGPPATALSLFESYYQAGGPAWSYERQALIRLRAVAGDPALGRLLERRRDRFVFGPEPFDVDGLKKMRAQQVRQLVRPGTVNAKLSPGALVDIEYTVQAMQITYGRADPGLRATSTLDAIAALEAAGRLDAPTANLLREGCRFFRSLIGALRVVRGNAEDLTVPPADSEDFALLARRLRMDGPGTLHRRIEDRLRETRAAVDRLLATLA</sequence>
<dbReference type="GO" id="GO:0008882">
    <property type="term" value="F:[glutamate-ammonia-ligase] adenylyltransferase activity"/>
    <property type="evidence" value="ECO:0007669"/>
    <property type="project" value="UniProtKB-EC"/>
</dbReference>
<dbReference type="PROSITE" id="PS51671">
    <property type="entry name" value="ACT"/>
    <property type="match status" value="1"/>
</dbReference>
<dbReference type="InterPro" id="IPR005190">
    <property type="entry name" value="GlnE_rpt_dom"/>
</dbReference>
<evidence type="ECO:0000256" key="1">
    <source>
        <dbReference type="ARBA" id="ARBA00022679"/>
    </source>
</evidence>
<evidence type="ECO:0000256" key="7">
    <source>
        <dbReference type="SAM" id="MobiDB-lite"/>
    </source>
</evidence>
<name>A0A518H0Z5_9BACT</name>
<dbReference type="PANTHER" id="PTHR30621">
    <property type="entry name" value="GLUTAMINE SYNTHETASE ADENYLYLTRANSFERASE"/>
    <property type="match status" value="1"/>
</dbReference>
<dbReference type="SUPFAM" id="SSF81301">
    <property type="entry name" value="Nucleotidyltransferase"/>
    <property type="match status" value="1"/>
</dbReference>
<dbReference type="EC" id="2.7.7.42" evidence="9"/>
<dbReference type="Pfam" id="PF08335">
    <property type="entry name" value="GlnD_UR_UTase"/>
    <property type="match status" value="1"/>
</dbReference>
<dbReference type="GO" id="GO:0005829">
    <property type="term" value="C:cytosol"/>
    <property type="evidence" value="ECO:0007669"/>
    <property type="project" value="TreeGrafter"/>
</dbReference>
<gene>
    <name evidence="9" type="primary">glnE</name>
    <name evidence="9" type="ORF">ElP_23720</name>
</gene>
<evidence type="ECO:0000256" key="3">
    <source>
        <dbReference type="ARBA" id="ARBA00022741"/>
    </source>
</evidence>
<dbReference type="InterPro" id="IPR023057">
    <property type="entry name" value="GlnE"/>
</dbReference>
<keyword evidence="4" id="KW-0067">ATP-binding</keyword>
<dbReference type="KEGG" id="tpla:ElP_23720"/>
<dbReference type="InterPro" id="IPR013546">
    <property type="entry name" value="PII_UdlTrfase/GS_AdlTrfase"/>
</dbReference>
<keyword evidence="5" id="KW-0460">Magnesium</keyword>
<proteinExistence type="predicted"/>
<evidence type="ECO:0000313" key="9">
    <source>
        <dbReference type="EMBL" id="QDV34483.1"/>
    </source>
</evidence>
<dbReference type="PANTHER" id="PTHR30621:SF0">
    <property type="entry name" value="BIFUNCTIONAL GLUTAMINE SYNTHETASE ADENYLYLTRANSFERASE_ADENYLYL-REMOVING ENZYME"/>
    <property type="match status" value="1"/>
</dbReference>
<evidence type="ECO:0000256" key="4">
    <source>
        <dbReference type="ARBA" id="ARBA00022840"/>
    </source>
</evidence>
<dbReference type="RefSeq" id="WP_145269397.1">
    <property type="nucleotide sequence ID" value="NZ_CP036426.1"/>
</dbReference>
<evidence type="ECO:0000256" key="2">
    <source>
        <dbReference type="ARBA" id="ARBA00022695"/>
    </source>
</evidence>
<evidence type="ECO:0000313" key="10">
    <source>
        <dbReference type="Proteomes" id="UP000317835"/>
    </source>
</evidence>
<dbReference type="AlphaFoldDB" id="A0A518H0Z5"/>
<keyword evidence="6" id="KW-0511">Multifunctional enzyme</keyword>
<protein>
    <submittedName>
        <fullName evidence="9">Glutamate-ammonia-ligase adenylyltransferase</fullName>
        <ecNumber evidence="9">2.7.7.42</ecNumber>
    </submittedName>
</protein>
<dbReference type="Pfam" id="PF03710">
    <property type="entry name" value="GlnE"/>
    <property type="match status" value="1"/>
</dbReference>
<dbReference type="InterPro" id="IPR043519">
    <property type="entry name" value="NT_sf"/>
</dbReference>
<dbReference type="GO" id="GO:0000820">
    <property type="term" value="P:regulation of glutamine family amino acid metabolic process"/>
    <property type="evidence" value="ECO:0007669"/>
    <property type="project" value="TreeGrafter"/>
</dbReference>
<evidence type="ECO:0000256" key="6">
    <source>
        <dbReference type="ARBA" id="ARBA00023268"/>
    </source>
</evidence>
<dbReference type="Gene3D" id="3.30.460.10">
    <property type="entry name" value="Beta Polymerase, domain 2"/>
    <property type="match status" value="1"/>
</dbReference>
<keyword evidence="3" id="KW-0547">Nucleotide-binding</keyword>
<keyword evidence="1 9" id="KW-0808">Transferase</keyword>